<protein>
    <submittedName>
        <fullName evidence="5">Gliding motility protein GldM</fullName>
    </submittedName>
</protein>
<feature type="domain" description="Gliding motility-associated protein GldM N-terminal" evidence="2">
    <location>
        <begin position="31"/>
        <end position="221"/>
    </location>
</feature>
<feature type="domain" description="Gliding motility-associated protein GldM C-terminal" evidence="1">
    <location>
        <begin position="415"/>
        <end position="519"/>
    </location>
</feature>
<dbReference type="Pfam" id="PF21601">
    <property type="entry name" value="GldM_2nd"/>
    <property type="match status" value="1"/>
</dbReference>
<gene>
    <name evidence="5" type="primary">gldM</name>
    <name evidence="5" type="ORF">MQE35_05210</name>
</gene>
<dbReference type="InterPro" id="IPR019859">
    <property type="entry name" value="Motility-assoc_prot_GldM"/>
</dbReference>
<feature type="domain" description="Gliding motility-associated protein GldM first immunoglobulin-like" evidence="3">
    <location>
        <begin position="225"/>
        <end position="328"/>
    </location>
</feature>
<dbReference type="InterPro" id="IPR022720">
    <property type="entry name" value="Motility-assoc_prot_GldM_N"/>
</dbReference>
<evidence type="ECO:0000259" key="2">
    <source>
        <dbReference type="Pfam" id="PF12081"/>
    </source>
</evidence>
<organism evidence="5 6">
    <name type="scientific">Abyssalbus ytuae</name>
    <dbReference type="NCBI Taxonomy" id="2926907"/>
    <lineage>
        <taxon>Bacteria</taxon>
        <taxon>Pseudomonadati</taxon>
        <taxon>Bacteroidota</taxon>
        <taxon>Flavobacteriia</taxon>
        <taxon>Flavobacteriales</taxon>
        <taxon>Flavobacteriaceae</taxon>
        <taxon>Abyssalbus</taxon>
    </lineage>
</organism>
<evidence type="ECO:0000313" key="6">
    <source>
        <dbReference type="Proteomes" id="UP000831290"/>
    </source>
</evidence>
<evidence type="ECO:0000259" key="3">
    <source>
        <dbReference type="Pfam" id="PF21601"/>
    </source>
</evidence>
<proteinExistence type="predicted"/>
<evidence type="ECO:0000259" key="1">
    <source>
        <dbReference type="Pfam" id="PF12080"/>
    </source>
</evidence>
<dbReference type="Pfam" id="PF12080">
    <property type="entry name" value="GldM_4th"/>
    <property type="match status" value="1"/>
</dbReference>
<evidence type="ECO:0000313" key="5">
    <source>
        <dbReference type="EMBL" id="UOB18689.1"/>
    </source>
</evidence>
<dbReference type="Pfam" id="PF21602">
    <property type="entry name" value="GldM_3rd"/>
    <property type="match status" value="1"/>
</dbReference>
<dbReference type="InterPro" id="IPR048406">
    <property type="entry name" value="GldM_Ig-like-2"/>
</dbReference>
<accession>A0A9E6ZMP5</accession>
<dbReference type="Pfam" id="PF12081">
    <property type="entry name" value="GldM_1st"/>
    <property type="match status" value="1"/>
</dbReference>
<feature type="domain" description="Gliding motility-associated protein GldM second immunoglobulin-like" evidence="4">
    <location>
        <begin position="334"/>
        <end position="412"/>
    </location>
</feature>
<dbReference type="NCBIfam" id="TIGR03517">
    <property type="entry name" value="GldM_gliding"/>
    <property type="match status" value="1"/>
</dbReference>
<dbReference type="KEGG" id="fbm:MQE35_05210"/>
<dbReference type="EMBL" id="CP094358">
    <property type="protein sequence ID" value="UOB18689.1"/>
    <property type="molecule type" value="Genomic_DNA"/>
</dbReference>
<dbReference type="Proteomes" id="UP000831290">
    <property type="component" value="Chromosome"/>
</dbReference>
<dbReference type="InterPro" id="IPR048405">
    <property type="entry name" value="GldM_Ig-like-1"/>
</dbReference>
<evidence type="ECO:0000259" key="4">
    <source>
        <dbReference type="Pfam" id="PF21602"/>
    </source>
</evidence>
<name>A0A9E6ZMP5_9FLAO</name>
<keyword evidence="6" id="KW-1185">Reference proteome</keyword>
<dbReference type="AlphaFoldDB" id="A0A9E6ZMP5"/>
<reference evidence="5" key="1">
    <citation type="submission" date="2022-03" db="EMBL/GenBank/DDBJ databases">
        <title>Description of Abyssus ytuae gen. nov., sp. nov., a novel member of the family Flavobacteriaceae isolated from the sediment of Mariana Trench.</title>
        <authorList>
            <person name="Zhang J."/>
            <person name="Xu X."/>
        </authorList>
    </citation>
    <scope>NUCLEOTIDE SEQUENCE</scope>
    <source>
        <strain evidence="5">MT3330</strain>
    </source>
</reference>
<dbReference type="RefSeq" id="WP_255845306.1">
    <property type="nucleotide sequence ID" value="NZ_CP094358.1"/>
</dbReference>
<sequence length="521" mass="57809">MAGGKLSPRQKMINLMYLVFIAMLALNMSKEVLSAFGLMNEKLTSANEKTTLRNDQAYASMEVKASENTDKYGPLNENAKTVKQLSSDFNSYLTDLKSRMMATVSDVNDYEVMDKGDFLDELFFKGDRYTTEGQEFIDKITEYRDGVTAVLDSFPEVKEAVEERFDTGDEDGKVKNRDNRPVDWLDYHFKGFPLVASLTKITQMQTDVKTTEEDVLSIMLAGQLAQEVSMTNYTTLLEQPKSAYYAGEKFDGNIVLGRKDATTRPNKVDVKLDGRQLEEDKDYVIEDGRVKLTVNAGTPGDHTLEGNLIFDQDGEQIEVPVNSTFATITKPNAAVISADKMNVVYRGVSNPMTISIPGIPDNKVSASAPGLSKSRGSRYIMNPGKGRTVKITASGTLPDGQRVSSSNEFRIKDIPRPSGTVRGEFGEVKMPRRNLEIATVGAILEDFDFDLNLAISGFKFKVPGQPTVQVRGNKLDGRAKSALQRAKRGEAVQFFDIEAYITNNRSYKLKKVSPVVVELTN</sequence>
<dbReference type="InterPro" id="IPR022719">
    <property type="entry name" value="Motility-assoc_prot_GldM_C"/>
</dbReference>